<keyword evidence="3" id="KW-1185">Reference proteome</keyword>
<dbReference type="Proteomes" id="UP001153620">
    <property type="component" value="Chromosome 1"/>
</dbReference>
<dbReference type="AlphaFoldDB" id="A0A9N9RLX6"/>
<organism evidence="2 3">
    <name type="scientific">Chironomus riparius</name>
    <dbReference type="NCBI Taxonomy" id="315576"/>
    <lineage>
        <taxon>Eukaryota</taxon>
        <taxon>Metazoa</taxon>
        <taxon>Ecdysozoa</taxon>
        <taxon>Arthropoda</taxon>
        <taxon>Hexapoda</taxon>
        <taxon>Insecta</taxon>
        <taxon>Pterygota</taxon>
        <taxon>Neoptera</taxon>
        <taxon>Endopterygota</taxon>
        <taxon>Diptera</taxon>
        <taxon>Nematocera</taxon>
        <taxon>Chironomoidea</taxon>
        <taxon>Chironomidae</taxon>
        <taxon>Chironominae</taxon>
        <taxon>Chironomus</taxon>
    </lineage>
</organism>
<gene>
    <name evidence="1" type="ORF">CHIRRI_LOCUS2205</name>
    <name evidence="2" type="ORF">CHIRRI_LOCUS2207</name>
</gene>
<proteinExistence type="predicted"/>
<dbReference type="EMBL" id="OU895877">
    <property type="protein sequence ID" value="CAG9799236.1"/>
    <property type="molecule type" value="Genomic_DNA"/>
</dbReference>
<name>A0A9N9RLX6_9DIPT</name>
<reference evidence="2" key="2">
    <citation type="submission" date="2022-10" db="EMBL/GenBank/DDBJ databases">
        <authorList>
            <consortium name="ENA_rothamsted_submissions"/>
            <consortium name="culmorum"/>
            <person name="King R."/>
        </authorList>
    </citation>
    <scope>NUCLEOTIDE SEQUENCE</scope>
</reference>
<evidence type="ECO:0000313" key="1">
    <source>
        <dbReference type="EMBL" id="CAG9799236.1"/>
    </source>
</evidence>
<evidence type="ECO:0000313" key="3">
    <source>
        <dbReference type="Proteomes" id="UP001153620"/>
    </source>
</evidence>
<sequence>MDNTCIDKIDSPNDLYSFLKSIKKDKGFKAKVVLFLFKNCPQGSANYHHFGVLKNVIKLLFTENFQNISYWGAPKKKSENNGSENSSVRVVLSQYIISKDMIEQMLMTLTHLGMILTQLRMILLKN</sequence>
<evidence type="ECO:0000313" key="2">
    <source>
        <dbReference type="EMBL" id="CAG9799238.1"/>
    </source>
</evidence>
<reference evidence="2" key="1">
    <citation type="submission" date="2022-01" db="EMBL/GenBank/DDBJ databases">
        <authorList>
            <person name="King R."/>
        </authorList>
    </citation>
    <scope>NUCLEOTIDE SEQUENCE</scope>
</reference>
<dbReference type="EMBL" id="OU895877">
    <property type="protein sequence ID" value="CAG9799238.1"/>
    <property type="molecule type" value="Genomic_DNA"/>
</dbReference>
<protein>
    <submittedName>
        <fullName evidence="2">Uncharacterized protein</fullName>
    </submittedName>
</protein>
<accession>A0A9N9RLX6</accession>